<proteinExistence type="predicted"/>
<keyword evidence="12" id="KW-0812">Transmembrane</keyword>
<dbReference type="Pfam" id="PF02518">
    <property type="entry name" value="HATPase_c"/>
    <property type="match status" value="1"/>
</dbReference>
<dbReference type="InterPro" id="IPR036097">
    <property type="entry name" value="HisK_dim/P_sf"/>
</dbReference>
<dbReference type="RefSeq" id="WP_063634085.1">
    <property type="nucleotide sequence ID" value="NZ_CP015285.1"/>
</dbReference>
<dbReference type="GO" id="GO:0000155">
    <property type="term" value="F:phosphorelay sensor kinase activity"/>
    <property type="evidence" value="ECO:0007669"/>
    <property type="project" value="InterPro"/>
</dbReference>
<evidence type="ECO:0000313" key="14">
    <source>
        <dbReference type="EMBL" id="ANC90991.1"/>
    </source>
</evidence>
<dbReference type="PRINTS" id="PR00344">
    <property type="entry name" value="BCTRLSENSOR"/>
</dbReference>
<evidence type="ECO:0000256" key="9">
    <source>
        <dbReference type="ARBA" id="ARBA00023012"/>
    </source>
</evidence>
<feature type="transmembrane region" description="Helical" evidence="12">
    <location>
        <begin position="282"/>
        <end position="305"/>
    </location>
</feature>
<dbReference type="Pfam" id="PF00512">
    <property type="entry name" value="HisKA"/>
    <property type="match status" value="1"/>
</dbReference>
<dbReference type="Proteomes" id="UP000077405">
    <property type="component" value="Chromosome"/>
</dbReference>
<evidence type="ECO:0000256" key="2">
    <source>
        <dbReference type="ARBA" id="ARBA00004370"/>
    </source>
</evidence>
<keyword evidence="11" id="KW-0175">Coiled coil</keyword>
<evidence type="ECO:0000256" key="6">
    <source>
        <dbReference type="ARBA" id="ARBA00022741"/>
    </source>
</evidence>
<reference evidence="14 15" key="1">
    <citation type="journal article" date="2013" name="Int. J. Syst. Evol. Microbiol.">
        <title>Azospirillum humicireducens sp. nov., a nitrogen-fixing bacterium isolated from a microbial fuel cell.</title>
        <authorList>
            <person name="Zhou S."/>
            <person name="Han L."/>
            <person name="Wang Y."/>
            <person name="Yang G."/>
            <person name="Zhuang L."/>
            <person name="Hu P."/>
        </authorList>
    </citation>
    <scope>NUCLEOTIDE SEQUENCE [LARGE SCALE GENOMIC DNA]</scope>
    <source>
        <strain evidence="14 15">SgZ-5</strain>
    </source>
</reference>
<feature type="domain" description="Histidine kinase" evidence="13">
    <location>
        <begin position="354"/>
        <end position="572"/>
    </location>
</feature>
<keyword evidence="6" id="KW-0547">Nucleotide-binding</keyword>
<evidence type="ECO:0000313" key="15">
    <source>
        <dbReference type="Proteomes" id="UP000077405"/>
    </source>
</evidence>
<evidence type="ECO:0000256" key="8">
    <source>
        <dbReference type="ARBA" id="ARBA00022840"/>
    </source>
</evidence>
<evidence type="ECO:0000256" key="7">
    <source>
        <dbReference type="ARBA" id="ARBA00022777"/>
    </source>
</evidence>
<name>A0A161IPS9_9PROT</name>
<dbReference type="GO" id="GO:0005524">
    <property type="term" value="F:ATP binding"/>
    <property type="evidence" value="ECO:0007669"/>
    <property type="project" value="UniProtKB-KW"/>
</dbReference>
<evidence type="ECO:0000256" key="10">
    <source>
        <dbReference type="ARBA" id="ARBA00023136"/>
    </source>
</evidence>
<keyword evidence="12" id="KW-1133">Transmembrane helix</keyword>
<dbReference type="Gene3D" id="1.10.287.130">
    <property type="match status" value="1"/>
</dbReference>
<protein>
    <recommendedName>
        <fullName evidence="3">histidine kinase</fullName>
        <ecNumber evidence="3">2.7.13.3</ecNumber>
    </recommendedName>
</protein>
<evidence type="ECO:0000256" key="11">
    <source>
        <dbReference type="SAM" id="Coils"/>
    </source>
</evidence>
<dbReference type="GO" id="GO:0009927">
    <property type="term" value="F:histidine phosphotransfer kinase activity"/>
    <property type="evidence" value="ECO:0007669"/>
    <property type="project" value="TreeGrafter"/>
</dbReference>
<keyword evidence="5" id="KW-0808">Transferase</keyword>
<evidence type="ECO:0000256" key="12">
    <source>
        <dbReference type="SAM" id="Phobius"/>
    </source>
</evidence>
<feature type="coiled-coil region" evidence="11">
    <location>
        <begin position="305"/>
        <end position="347"/>
    </location>
</feature>
<dbReference type="InterPro" id="IPR003594">
    <property type="entry name" value="HATPase_dom"/>
</dbReference>
<evidence type="ECO:0000256" key="5">
    <source>
        <dbReference type="ARBA" id="ARBA00022679"/>
    </source>
</evidence>
<keyword evidence="15" id="KW-1185">Reference proteome</keyword>
<evidence type="ECO:0000259" key="13">
    <source>
        <dbReference type="PROSITE" id="PS50109"/>
    </source>
</evidence>
<dbReference type="STRING" id="1226968.A6A40_03215"/>
<comment type="subcellular location">
    <subcellularLocation>
        <location evidence="2">Membrane</location>
    </subcellularLocation>
</comment>
<dbReference type="Gene3D" id="3.30.565.10">
    <property type="entry name" value="Histidine kinase-like ATPase, C-terminal domain"/>
    <property type="match status" value="1"/>
</dbReference>
<dbReference type="InterPro" id="IPR036890">
    <property type="entry name" value="HATPase_C_sf"/>
</dbReference>
<dbReference type="EC" id="2.7.13.3" evidence="3"/>
<dbReference type="InterPro" id="IPR003661">
    <property type="entry name" value="HisK_dim/P_dom"/>
</dbReference>
<dbReference type="OrthoDB" id="8477705at2"/>
<keyword evidence="9" id="KW-0902">Two-component regulatory system</keyword>
<dbReference type="FunFam" id="1.10.287.130:FF:000038">
    <property type="entry name" value="Sensory transduction histidine kinase"/>
    <property type="match status" value="1"/>
</dbReference>
<dbReference type="PROSITE" id="PS50109">
    <property type="entry name" value="HIS_KIN"/>
    <property type="match status" value="1"/>
</dbReference>
<keyword evidence="8" id="KW-0067">ATP-binding</keyword>
<feature type="transmembrane region" description="Helical" evidence="12">
    <location>
        <begin position="7"/>
        <end position="29"/>
    </location>
</feature>
<evidence type="ECO:0000256" key="4">
    <source>
        <dbReference type="ARBA" id="ARBA00022553"/>
    </source>
</evidence>
<dbReference type="CDD" id="cd18774">
    <property type="entry name" value="PDC2_HK_sensor"/>
    <property type="match status" value="1"/>
</dbReference>
<dbReference type="AlphaFoldDB" id="A0A161IPS9"/>
<dbReference type="PANTHER" id="PTHR43047">
    <property type="entry name" value="TWO-COMPONENT HISTIDINE PROTEIN KINASE"/>
    <property type="match status" value="1"/>
</dbReference>
<dbReference type="CDD" id="cd00082">
    <property type="entry name" value="HisKA"/>
    <property type="match status" value="1"/>
</dbReference>
<comment type="catalytic activity">
    <reaction evidence="1">
        <text>ATP + protein L-histidine = ADP + protein N-phospho-L-histidine.</text>
        <dbReference type="EC" id="2.7.13.3"/>
    </reaction>
</comment>
<dbReference type="GO" id="GO:0005886">
    <property type="term" value="C:plasma membrane"/>
    <property type="evidence" value="ECO:0007669"/>
    <property type="project" value="TreeGrafter"/>
</dbReference>
<dbReference type="KEGG" id="ahu:A6A40_03215"/>
<keyword evidence="7 14" id="KW-0418">Kinase</keyword>
<dbReference type="InterPro" id="IPR005467">
    <property type="entry name" value="His_kinase_dom"/>
</dbReference>
<keyword evidence="4" id="KW-0597">Phosphoprotein</keyword>
<accession>A0A161IPS9</accession>
<dbReference type="InterPro" id="IPR004358">
    <property type="entry name" value="Sig_transdc_His_kin-like_C"/>
</dbReference>
<dbReference type="SMART" id="SM00388">
    <property type="entry name" value="HisKA"/>
    <property type="match status" value="1"/>
</dbReference>
<evidence type="ECO:0000256" key="3">
    <source>
        <dbReference type="ARBA" id="ARBA00012438"/>
    </source>
</evidence>
<organism evidence="14 15">
    <name type="scientific">Azospirillum humicireducens</name>
    <dbReference type="NCBI Taxonomy" id="1226968"/>
    <lineage>
        <taxon>Bacteria</taxon>
        <taxon>Pseudomonadati</taxon>
        <taxon>Pseudomonadota</taxon>
        <taxon>Alphaproteobacteria</taxon>
        <taxon>Rhodospirillales</taxon>
        <taxon>Azospirillaceae</taxon>
        <taxon>Azospirillum</taxon>
    </lineage>
</organism>
<dbReference type="SUPFAM" id="SSF47384">
    <property type="entry name" value="Homodimeric domain of signal transducing histidine kinase"/>
    <property type="match status" value="1"/>
</dbReference>
<evidence type="ECO:0000256" key="1">
    <source>
        <dbReference type="ARBA" id="ARBA00000085"/>
    </source>
</evidence>
<dbReference type="EMBL" id="CP015285">
    <property type="protein sequence ID" value="ANC90991.1"/>
    <property type="molecule type" value="Genomic_DNA"/>
</dbReference>
<keyword evidence="10 12" id="KW-0472">Membrane</keyword>
<dbReference type="SMART" id="SM00387">
    <property type="entry name" value="HATPase_c"/>
    <property type="match status" value="1"/>
</dbReference>
<dbReference type="SUPFAM" id="SSF55874">
    <property type="entry name" value="ATPase domain of HSP90 chaperone/DNA topoisomerase II/histidine kinase"/>
    <property type="match status" value="1"/>
</dbReference>
<dbReference type="PANTHER" id="PTHR43047:SF72">
    <property type="entry name" value="OSMOSENSING HISTIDINE PROTEIN KINASE SLN1"/>
    <property type="match status" value="1"/>
</dbReference>
<sequence length="572" mass="61242">MRLRLPGSLLAIGVAVTTPLLLFGAVLVWQLDARERGKMEGELQSVAESLSLAVDRELASQLSPLELLAALVQYRTGNLRALYEETTAAAHSQTGWLAMGLIDTETGQFAFHTHYPLGVHPLPPPRLDEVTRQVVETRRAAIGGVLPPGGPPGRPSLILRAPILQFDQASASDQVRYVLSLALGLEGLGGALQTRSIPPEWTVTLIDPTMLIAARSRDPAIFLGQRVYPSLEARIRTGSNGMFPGRTKDGLEVHAVIHRSAETGWSVVLGVPSDLVMQRLNALRMAVIGGGAAACAATLGLALLVSRAYRRRRSAEEEVRRAREAVLIEQRRRLESEKEHAEAANRAKSEFLANMSHELRTPLNAIIGFAEALMSGIFGPAPPKHVEYMTAIHQSGRHLLDLVNELLDMSKIEAGRLELFPACVPLGELLDECLGLVEALAQRKGVALSGDGIDRTLQVTADGVRMRQAVLNVLSNAIKFTPAGGAVRVEATAGPDGRGAVIVIADTGVGMTAEEVLIAMEPFRQVHNYLTKAEAGTGLGLPLARRFVEAHGGTLTLDSAPGVGTTVTIRLP</sequence>
<gene>
    <name evidence="14" type="ORF">A6A40_03215</name>
</gene>